<evidence type="ECO:0000256" key="1">
    <source>
        <dbReference type="SAM" id="MobiDB-lite"/>
    </source>
</evidence>
<reference evidence="3" key="1">
    <citation type="submission" date="2023-02" db="EMBL/GenBank/DDBJ databases">
        <title>Tahibacter soli sp. nov. isolated from soil.</title>
        <authorList>
            <person name="Baek J.H."/>
            <person name="Lee J.K."/>
            <person name="Choi D.G."/>
            <person name="Jeon C.O."/>
        </authorList>
    </citation>
    <scope>NUCLEOTIDE SEQUENCE</scope>
    <source>
        <strain evidence="3">BL</strain>
    </source>
</reference>
<evidence type="ECO:0000313" key="3">
    <source>
        <dbReference type="EMBL" id="MDC8013326.1"/>
    </source>
</evidence>
<sequence length="96" mass="10346">MSEHATDRFRVAPDHPALPGHFPGNPLVPGVVVLDRVAAALEARGVVLAGFAQVKFAATLKPGEDARIELEPRDARWRFRVLRDADVVAAGEALAR</sequence>
<organism evidence="3 4">
    <name type="scientific">Tahibacter soli</name>
    <dbReference type="NCBI Taxonomy" id="2983605"/>
    <lineage>
        <taxon>Bacteria</taxon>
        <taxon>Pseudomonadati</taxon>
        <taxon>Pseudomonadota</taxon>
        <taxon>Gammaproteobacteria</taxon>
        <taxon>Lysobacterales</taxon>
        <taxon>Rhodanobacteraceae</taxon>
        <taxon>Tahibacter</taxon>
    </lineage>
</organism>
<gene>
    <name evidence="3" type="ORF">OD750_012325</name>
</gene>
<evidence type="ECO:0000259" key="2">
    <source>
        <dbReference type="Pfam" id="PF22818"/>
    </source>
</evidence>
<proteinExistence type="predicted"/>
<dbReference type="RefSeq" id="WP_263545535.1">
    <property type="nucleotide sequence ID" value="NZ_JAOVZO020000017.1"/>
</dbReference>
<dbReference type="SUPFAM" id="SSF54637">
    <property type="entry name" value="Thioesterase/thiol ester dehydrase-isomerase"/>
    <property type="match status" value="1"/>
</dbReference>
<dbReference type="AlphaFoldDB" id="A0A9X3YJ54"/>
<comment type="caution">
    <text evidence="3">The sequence shown here is derived from an EMBL/GenBank/DDBJ whole genome shotgun (WGS) entry which is preliminary data.</text>
</comment>
<name>A0A9X3YJ54_9GAMM</name>
<dbReference type="InterPro" id="IPR029069">
    <property type="entry name" value="HotDog_dom_sf"/>
</dbReference>
<dbReference type="Proteomes" id="UP001139971">
    <property type="component" value="Unassembled WGS sequence"/>
</dbReference>
<feature type="domain" description="ApeI dehydratase-like" evidence="2">
    <location>
        <begin position="5"/>
        <end position="90"/>
    </location>
</feature>
<dbReference type="GO" id="GO:0016829">
    <property type="term" value="F:lyase activity"/>
    <property type="evidence" value="ECO:0007669"/>
    <property type="project" value="UniProtKB-KW"/>
</dbReference>
<dbReference type="InterPro" id="IPR054545">
    <property type="entry name" value="ApeI-like"/>
</dbReference>
<dbReference type="EMBL" id="JAOVZO020000017">
    <property type="protein sequence ID" value="MDC8013326.1"/>
    <property type="molecule type" value="Genomic_DNA"/>
</dbReference>
<feature type="compositionally biased region" description="Basic and acidic residues" evidence="1">
    <location>
        <begin position="1"/>
        <end position="13"/>
    </location>
</feature>
<dbReference type="Gene3D" id="3.10.129.10">
    <property type="entry name" value="Hotdog Thioesterase"/>
    <property type="match status" value="1"/>
</dbReference>
<keyword evidence="4" id="KW-1185">Reference proteome</keyword>
<evidence type="ECO:0000313" key="4">
    <source>
        <dbReference type="Proteomes" id="UP001139971"/>
    </source>
</evidence>
<protein>
    <submittedName>
        <fullName evidence="3">Hydroxymyristoyl-ACP dehydratase</fullName>
    </submittedName>
</protein>
<accession>A0A9X3YJ54</accession>
<dbReference type="Pfam" id="PF22818">
    <property type="entry name" value="ApeI-like"/>
    <property type="match status" value="1"/>
</dbReference>
<feature type="region of interest" description="Disordered" evidence="1">
    <location>
        <begin position="1"/>
        <end position="22"/>
    </location>
</feature>